<dbReference type="Proteomes" id="UP000293995">
    <property type="component" value="Chromosome"/>
</dbReference>
<accession>A0A4V0YDD5</accession>
<dbReference type="PANTHER" id="PTHR30055">
    <property type="entry name" value="HTH-TYPE TRANSCRIPTIONAL REGULATOR RUTR"/>
    <property type="match status" value="1"/>
</dbReference>
<evidence type="ECO:0000256" key="2">
    <source>
        <dbReference type="PROSITE-ProRule" id="PRU00335"/>
    </source>
</evidence>
<dbReference type="InterPro" id="IPR041678">
    <property type="entry name" value="TetR_C_16"/>
</dbReference>
<name>A0A4V0YDD5_9MICO</name>
<feature type="region of interest" description="Disordered" evidence="3">
    <location>
        <begin position="1"/>
        <end position="21"/>
    </location>
</feature>
<dbReference type="Pfam" id="PF00440">
    <property type="entry name" value="TetR_N"/>
    <property type="match status" value="1"/>
</dbReference>
<dbReference type="Gene3D" id="1.10.357.10">
    <property type="entry name" value="Tetracycline Repressor, domain 2"/>
    <property type="match status" value="1"/>
</dbReference>
<protein>
    <submittedName>
        <fullName evidence="5">TetR/AcrR family transcriptional regulator</fullName>
    </submittedName>
</protein>
<dbReference type="AlphaFoldDB" id="A0A4V0YDD5"/>
<dbReference type="SUPFAM" id="SSF48498">
    <property type="entry name" value="Tetracyclin repressor-like, C-terminal domain"/>
    <property type="match status" value="1"/>
</dbReference>
<evidence type="ECO:0000256" key="3">
    <source>
        <dbReference type="SAM" id="MobiDB-lite"/>
    </source>
</evidence>
<dbReference type="SUPFAM" id="SSF46689">
    <property type="entry name" value="Homeodomain-like"/>
    <property type="match status" value="1"/>
</dbReference>
<dbReference type="InterPro" id="IPR036271">
    <property type="entry name" value="Tet_transcr_reg_TetR-rel_C_sf"/>
</dbReference>
<dbReference type="InterPro" id="IPR009057">
    <property type="entry name" value="Homeodomain-like_sf"/>
</dbReference>
<dbReference type="GO" id="GO:0000976">
    <property type="term" value="F:transcription cis-regulatory region binding"/>
    <property type="evidence" value="ECO:0007669"/>
    <property type="project" value="TreeGrafter"/>
</dbReference>
<dbReference type="InterPro" id="IPR001647">
    <property type="entry name" value="HTH_TetR"/>
</dbReference>
<keyword evidence="1 2" id="KW-0238">DNA-binding</keyword>
<feature type="domain" description="HTH tetR-type" evidence="4">
    <location>
        <begin position="19"/>
        <end position="79"/>
    </location>
</feature>
<dbReference type="KEGG" id="mprt:ET475_10270"/>
<dbReference type="PROSITE" id="PS50977">
    <property type="entry name" value="HTH_TETR_2"/>
    <property type="match status" value="1"/>
</dbReference>
<dbReference type="PANTHER" id="PTHR30055:SF235">
    <property type="entry name" value="TRANSCRIPTIONAL REGULATORY PROTEIN"/>
    <property type="match status" value="1"/>
</dbReference>
<dbReference type="InterPro" id="IPR050109">
    <property type="entry name" value="HTH-type_TetR-like_transc_reg"/>
</dbReference>
<feature type="DNA-binding region" description="H-T-H motif" evidence="2">
    <location>
        <begin position="42"/>
        <end position="61"/>
    </location>
</feature>
<dbReference type="RefSeq" id="WP_129389511.1">
    <property type="nucleotide sequence ID" value="NZ_CP035494.1"/>
</dbReference>
<organism evidence="5 6">
    <name type="scientific">Microbacterium protaetiae</name>
    <dbReference type="NCBI Taxonomy" id="2509458"/>
    <lineage>
        <taxon>Bacteria</taxon>
        <taxon>Bacillati</taxon>
        <taxon>Actinomycetota</taxon>
        <taxon>Actinomycetes</taxon>
        <taxon>Micrococcales</taxon>
        <taxon>Microbacteriaceae</taxon>
        <taxon>Microbacterium</taxon>
    </lineage>
</organism>
<evidence type="ECO:0000259" key="4">
    <source>
        <dbReference type="PROSITE" id="PS50977"/>
    </source>
</evidence>
<dbReference type="EMBL" id="CP035494">
    <property type="protein sequence ID" value="QAY60331.1"/>
    <property type="molecule type" value="Genomic_DNA"/>
</dbReference>
<dbReference type="GO" id="GO:0003700">
    <property type="term" value="F:DNA-binding transcription factor activity"/>
    <property type="evidence" value="ECO:0007669"/>
    <property type="project" value="TreeGrafter"/>
</dbReference>
<dbReference type="PRINTS" id="PR00455">
    <property type="entry name" value="HTHTETR"/>
</dbReference>
<sequence length="205" mass="22158">MSEVRATKRRRGRPRGGAGDTRERILSAATAEFAEAGYDGATMRAIAARADVDAALVHHYFGTKADLFGATIDTPIRPDIAIRTLLNGPLEDLGERIVRFVLDSWEQADVRRRGLVLLRAGLSSRATAPVLAGFLARELLERIADRVGTPDAALRASLAASQIAGLLVTRYILRLPAMRAASVDDLVAWLAPTVQRYLTGDQTPS</sequence>
<dbReference type="Gene3D" id="1.10.10.60">
    <property type="entry name" value="Homeodomain-like"/>
    <property type="match status" value="1"/>
</dbReference>
<dbReference type="OrthoDB" id="3210235at2"/>
<evidence type="ECO:0000313" key="6">
    <source>
        <dbReference type="Proteomes" id="UP000293995"/>
    </source>
</evidence>
<evidence type="ECO:0000313" key="5">
    <source>
        <dbReference type="EMBL" id="QAY60331.1"/>
    </source>
</evidence>
<evidence type="ECO:0000256" key="1">
    <source>
        <dbReference type="ARBA" id="ARBA00023125"/>
    </source>
</evidence>
<reference evidence="5 6" key="1">
    <citation type="submission" date="2019-01" db="EMBL/GenBank/DDBJ databases">
        <title>Genome sequencing of strain DFW100M-13.</title>
        <authorList>
            <person name="Heo J."/>
            <person name="Kim S.-J."/>
            <person name="Kim J.-S."/>
            <person name="Hong S.-B."/>
            <person name="Kwon S.-W."/>
        </authorList>
    </citation>
    <scope>NUCLEOTIDE SEQUENCE [LARGE SCALE GENOMIC DNA]</scope>
    <source>
        <strain evidence="5 6">DFW100M-13</strain>
    </source>
</reference>
<dbReference type="Pfam" id="PF17920">
    <property type="entry name" value="TetR_C_16"/>
    <property type="match status" value="1"/>
</dbReference>
<proteinExistence type="predicted"/>
<gene>
    <name evidence="5" type="ORF">ET475_10270</name>
</gene>
<keyword evidence="6" id="KW-1185">Reference proteome</keyword>